<protein>
    <submittedName>
        <fullName evidence="1">Uncharacterized protein</fullName>
    </submittedName>
</protein>
<name>A0AC60P588_IXOPE</name>
<evidence type="ECO:0000313" key="1">
    <source>
        <dbReference type="EMBL" id="KAG0414467.1"/>
    </source>
</evidence>
<keyword evidence="2" id="KW-1185">Reference proteome</keyword>
<gene>
    <name evidence="1" type="ORF">HPB47_008411</name>
</gene>
<proteinExistence type="predicted"/>
<accession>A0AC60P588</accession>
<dbReference type="EMBL" id="JABSTQ010011178">
    <property type="protein sequence ID" value="KAG0414467.1"/>
    <property type="molecule type" value="Genomic_DNA"/>
</dbReference>
<reference evidence="1 2" key="1">
    <citation type="journal article" date="2020" name="Cell">
        <title>Large-Scale Comparative Analyses of Tick Genomes Elucidate Their Genetic Diversity and Vector Capacities.</title>
        <authorList>
            <consortium name="Tick Genome and Microbiome Consortium (TIGMIC)"/>
            <person name="Jia N."/>
            <person name="Wang J."/>
            <person name="Shi W."/>
            <person name="Du L."/>
            <person name="Sun Y."/>
            <person name="Zhan W."/>
            <person name="Jiang J.F."/>
            <person name="Wang Q."/>
            <person name="Zhang B."/>
            <person name="Ji P."/>
            <person name="Bell-Sakyi L."/>
            <person name="Cui X.M."/>
            <person name="Yuan T.T."/>
            <person name="Jiang B.G."/>
            <person name="Yang W.F."/>
            <person name="Lam T.T."/>
            <person name="Chang Q.C."/>
            <person name="Ding S.J."/>
            <person name="Wang X.J."/>
            <person name="Zhu J.G."/>
            <person name="Ruan X.D."/>
            <person name="Zhao L."/>
            <person name="Wei J.T."/>
            <person name="Ye R.Z."/>
            <person name="Que T.C."/>
            <person name="Du C.H."/>
            <person name="Zhou Y.H."/>
            <person name="Cheng J.X."/>
            <person name="Dai P.F."/>
            <person name="Guo W.B."/>
            <person name="Han X.H."/>
            <person name="Huang E.J."/>
            <person name="Li L.F."/>
            <person name="Wei W."/>
            <person name="Gao Y.C."/>
            <person name="Liu J.Z."/>
            <person name="Shao H.Z."/>
            <person name="Wang X."/>
            <person name="Wang C.C."/>
            <person name="Yang T.C."/>
            <person name="Huo Q.B."/>
            <person name="Li W."/>
            <person name="Chen H.Y."/>
            <person name="Chen S.E."/>
            <person name="Zhou L.G."/>
            <person name="Ni X.B."/>
            <person name="Tian J.H."/>
            <person name="Sheng Y."/>
            <person name="Liu T."/>
            <person name="Pan Y.S."/>
            <person name="Xia L.Y."/>
            <person name="Li J."/>
            <person name="Zhao F."/>
            <person name="Cao W.C."/>
        </authorList>
    </citation>
    <scope>NUCLEOTIDE SEQUENCE [LARGE SCALE GENOMIC DNA]</scope>
    <source>
        <strain evidence="1">Iper-2018</strain>
    </source>
</reference>
<evidence type="ECO:0000313" key="2">
    <source>
        <dbReference type="Proteomes" id="UP000805193"/>
    </source>
</evidence>
<comment type="caution">
    <text evidence="1">The sequence shown here is derived from an EMBL/GenBank/DDBJ whole genome shotgun (WGS) entry which is preliminary data.</text>
</comment>
<dbReference type="Proteomes" id="UP000805193">
    <property type="component" value="Unassembled WGS sequence"/>
</dbReference>
<organism evidence="1 2">
    <name type="scientific">Ixodes persulcatus</name>
    <name type="common">Taiga tick</name>
    <dbReference type="NCBI Taxonomy" id="34615"/>
    <lineage>
        <taxon>Eukaryota</taxon>
        <taxon>Metazoa</taxon>
        <taxon>Ecdysozoa</taxon>
        <taxon>Arthropoda</taxon>
        <taxon>Chelicerata</taxon>
        <taxon>Arachnida</taxon>
        <taxon>Acari</taxon>
        <taxon>Parasitiformes</taxon>
        <taxon>Ixodida</taxon>
        <taxon>Ixodoidea</taxon>
        <taxon>Ixodidae</taxon>
        <taxon>Ixodinae</taxon>
        <taxon>Ixodes</taxon>
    </lineage>
</organism>
<sequence length="178" mass="20282">MISDATTLLNSPNINLSRLSGIKERLTSTCNAELDRINEELEPLLSAEEFEDEYAAAAEYQSQAIMYIAQLCFKIEELETSRRPMVPATATTTPNAHDTVFRMSGSRLPKLDITNFSGDVTQWRTFWEQYEGTIHSNRTLPTTDKFHYLRRYLTGDAAAAIAGLYPQRKRAMLMPFNY</sequence>